<dbReference type="AlphaFoldDB" id="A0AAD9GNF5"/>
<dbReference type="InterPro" id="IPR002048">
    <property type="entry name" value="EF_hand_dom"/>
</dbReference>
<dbReference type="Pfam" id="PF00036">
    <property type="entry name" value="EF-hand_1"/>
    <property type="match status" value="1"/>
</dbReference>
<dbReference type="GO" id="GO:0006085">
    <property type="term" value="P:acetyl-CoA biosynthetic process"/>
    <property type="evidence" value="ECO:0007669"/>
    <property type="project" value="TreeGrafter"/>
</dbReference>
<dbReference type="EMBL" id="JASMQC010000011">
    <property type="protein sequence ID" value="KAK1941629.1"/>
    <property type="molecule type" value="Genomic_DNA"/>
</dbReference>
<dbReference type="GO" id="GO:0006633">
    <property type="term" value="P:fatty acid biosynthetic process"/>
    <property type="evidence" value="ECO:0007669"/>
    <property type="project" value="InterPro"/>
</dbReference>
<dbReference type="GO" id="GO:0050080">
    <property type="term" value="F:malonyl-CoA decarboxylase activity"/>
    <property type="evidence" value="ECO:0007669"/>
    <property type="project" value="InterPro"/>
</dbReference>
<dbReference type="InterPro" id="IPR038917">
    <property type="entry name" value="Malonyl_CoA_deC"/>
</dbReference>
<evidence type="ECO:0000259" key="3">
    <source>
        <dbReference type="PROSITE" id="PS50222"/>
    </source>
</evidence>
<dbReference type="Proteomes" id="UP001259832">
    <property type="component" value="Unassembled WGS sequence"/>
</dbReference>
<gene>
    <name evidence="4" type="ORF">P3T76_006693</name>
</gene>
<proteinExistence type="predicted"/>
<evidence type="ECO:0000256" key="2">
    <source>
        <dbReference type="SAM" id="MobiDB-lite"/>
    </source>
</evidence>
<feature type="region of interest" description="Disordered" evidence="2">
    <location>
        <begin position="52"/>
        <end position="74"/>
    </location>
</feature>
<dbReference type="Gene3D" id="1.20.140.90">
    <property type="entry name" value="Malonyl-CoA decarboxylase, oligemerization domain"/>
    <property type="match status" value="1"/>
</dbReference>
<dbReference type="SUPFAM" id="SSF47473">
    <property type="entry name" value="EF-hand"/>
    <property type="match status" value="1"/>
</dbReference>
<dbReference type="CDD" id="cd00051">
    <property type="entry name" value="EFh"/>
    <property type="match status" value="2"/>
</dbReference>
<dbReference type="PANTHER" id="PTHR28641:SF1">
    <property type="entry name" value="MALONYL-COA DECARBOXYLASE, MITOCHONDRIAL"/>
    <property type="match status" value="1"/>
</dbReference>
<dbReference type="InterPro" id="IPR018247">
    <property type="entry name" value="EF_Hand_1_Ca_BS"/>
</dbReference>
<evidence type="ECO:0000256" key="1">
    <source>
        <dbReference type="ARBA" id="ARBA00022837"/>
    </source>
</evidence>
<name>A0AAD9GNF5_9STRA</name>
<comment type="caution">
    <text evidence="4">The sequence shown here is derived from an EMBL/GenBank/DDBJ whole genome shotgun (WGS) entry which is preliminary data.</text>
</comment>
<feature type="domain" description="EF-hand" evidence="3">
    <location>
        <begin position="713"/>
        <end position="738"/>
    </location>
</feature>
<dbReference type="SMART" id="SM00054">
    <property type="entry name" value="EFh"/>
    <property type="match status" value="3"/>
</dbReference>
<dbReference type="GO" id="GO:0005782">
    <property type="term" value="C:peroxisomal matrix"/>
    <property type="evidence" value="ECO:0007669"/>
    <property type="project" value="TreeGrafter"/>
</dbReference>
<feature type="domain" description="EF-hand" evidence="3">
    <location>
        <begin position="576"/>
        <end position="611"/>
    </location>
</feature>
<keyword evidence="1" id="KW-0106">Calcium</keyword>
<dbReference type="Gene3D" id="3.40.630.150">
    <property type="entry name" value="Malonyl-CoA decarboxylase, catalytic domain"/>
    <property type="match status" value="1"/>
</dbReference>
<sequence length="738" mass="82838">MAMSWVSARGLWATRSALQRNIRGSLATGVSYGQVLRPTRAIQCALLTTSGENGDVRSPSKRHEDPMHHRQHSSFLRSVDLSNPAAQKKLSKLIQEVVKTKANTGDFVPQVVIESLCTTYRGMHIDEKKKFLQILAQDLHIDTEAALQSAVQFEQNLTNVKGARSGQVDWDHESVERYLRTFRNLRNALSPLYETFFQQILSQRENGMLFLVQMRADLLQVLRKSATHSEIPALRSLDASLKHFLASWFSVGFLKLERVTYEHSPGQLLEKIIRYEAVHPVGTIAELKRRLGTHGRNYACSFRGANVVGPRNGRRCFAFFHPSIPDEPLVFVHVALMQEIASSMQSIREETEQLAEASQAKAAIFYSISSTQKGLSGVDLGNFLIKEVAKALKTEHPHLKTFATLSPLPQFMAWLETQRFKTNESLVSPLELDALLDVLDERGTIIHSDSTPVAIVLDALSISNWSEDAALTTALKPIMLRLGARYIYHEKKRGKALDPVTNFHVRNGAIFERINWLADLSKKGLAQSAGMMINYKYDLAHVEANNENYLLHNIIPIGLQPQQVLGCGFVMVLAQDEIDACREAFLAFDKDRSGTIDVWELRQVLEDLDLTSLNELAMGQQPTEEELFQMISEVDEDMSGAIEILESLQCPLDFAEFLQVIDNQKDRAAMFEDDSDMIDAFVACGGKPDKTGFVRKETLVKIIKGDFGLTINIEEMINKLDVDGSGEIEFDEFKAILT</sequence>
<dbReference type="GO" id="GO:2001294">
    <property type="term" value="P:malonyl-CoA catabolic process"/>
    <property type="evidence" value="ECO:0007669"/>
    <property type="project" value="TreeGrafter"/>
</dbReference>
<dbReference type="Pfam" id="PF17408">
    <property type="entry name" value="MCD_N"/>
    <property type="match status" value="1"/>
</dbReference>
<dbReference type="GO" id="GO:0005759">
    <property type="term" value="C:mitochondrial matrix"/>
    <property type="evidence" value="ECO:0007669"/>
    <property type="project" value="TreeGrafter"/>
</dbReference>
<dbReference type="InterPro" id="IPR035372">
    <property type="entry name" value="MCD_N"/>
</dbReference>
<dbReference type="PROSITE" id="PS50222">
    <property type="entry name" value="EF_HAND_2"/>
    <property type="match status" value="2"/>
</dbReference>
<evidence type="ECO:0000313" key="5">
    <source>
        <dbReference type="Proteomes" id="UP001259832"/>
    </source>
</evidence>
<dbReference type="Pfam" id="PF13499">
    <property type="entry name" value="EF-hand_7"/>
    <property type="match status" value="1"/>
</dbReference>
<dbReference type="InterPro" id="IPR007956">
    <property type="entry name" value="Malonyl_CoA_deC_C"/>
</dbReference>
<dbReference type="InterPro" id="IPR042303">
    <property type="entry name" value="Malonyl_CoA_deC_C_sf"/>
</dbReference>
<dbReference type="PANTHER" id="PTHR28641">
    <property type="match status" value="1"/>
</dbReference>
<evidence type="ECO:0000313" key="4">
    <source>
        <dbReference type="EMBL" id="KAK1941629.1"/>
    </source>
</evidence>
<accession>A0AAD9GNF5</accession>
<dbReference type="Gene3D" id="1.10.238.10">
    <property type="entry name" value="EF-hand"/>
    <property type="match status" value="2"/>
</dbReference>
<dbReference type="PROSITE" id="PS00018">
    <property type="entry name" value="EF_HAND_1"/>
    <property type="match status" value="2"/>
</dbReference>
<dbReference type="GO" id="GO:0005509">
    <property type="term" value="F:calcium ion binding"/>
    <property type="evidence" value="ECO:0007669"/>
    <property type="project" value="InterPro"/>
</dbReference>
<organism evidence="4 5">
    <name type="scientific">Phytophthora citrophthora</name>
    <dbReference type="NCBI Taxonomy" id="4793"/>
    <lineage>
        <taxon>Eukaryota</taxon>
        <taxon>Sar</taxon>
        <taxon>Stramenopiles</taxon>
        <taxon>Oomycota</taxon>
        <taxon>Peronosporomycetes</taxon>
        <taxon>Peronosporales</taxon>
        <taxon>Peronosporaceae</taxon>
        <taxon>Phytophthora</taxon>
    </lineage>
</organism>
<dbReference type="InterPro" id="IPR038351">
    <property type="entry name" value="MCD_N_sf"/>
</dbReference>
<protein>
    <submittedName>
        <fullName evidence="4">Malonyl-CoA decarboxylase</fullName>
    </submittedName>
</protein>
<dbReference type="InterPro" id="IPR011992">
    <property type="entry name" value="EF-hand-dom_pair"/>
</dbReference>
<keyword evidence="5" id="KW-1185">Reference proteome</keyword>
<reference evidence="4" key="1">
    <citation type="submission" date="2023-08" db="EMBL/GenBank/DDBJ databases">
        <title>Reference Genome Resource for the Citrus Pathogen Phytophthora citrophthora.</title>
        <authorList>
            <person name="Moller H."/>
            <person name="Coetzee B."/>
            <person name="Rose L.J."/>
            <person name="Van Niekerk J.M."/>
        </authorList>
    </citation>
    <scope>NUCLEOTIDE SEQUENCE</scope>
    <source>
        <strain evidence="4">STE-U-9442</strain>
    </source>
</reference>
<dbReference type="Pfam" id="PF05292">
    <property type="entry name" value="MCD"/>
    <property type="match status" value="2"/>
</dbReference>